<organism evidence="1 2">
    <name type="scientific">Steinernema hermaphroditum</name>
    <dbReference type="NCBI Taxonomy" id="289476"/>
    <lineage>
        <taxon>Eukaryota</taxon>
        <taxon>Metazoa</taxon>
        <taxon>Ecdysozoa</taxon>
        <taxon>Nematoda</taxon>
        <taxon>Chromadorea</taxon>
        <taxon>Rhabditida</taxon>
        <taxon>Tylenchina</taxon>
        <taxon>Panagrolaimomorpha</taxon>
        <taxon>Strongyloidoidea</taxon>
        <taxon>Steinernematidae</taxon>
        <taxon>Steinernema</taxon>
    </lineage>
</organism>
<accession>A0AA39I0K0</accession>
<dbReference type="Proteomes" id="UP001175271">
    <property type="component" value="Unassembled WGS sequence"/>
</dbReference>
<dbReference type="EMBL" id="JAUCMV010000002">
    <property type="protein sequence ID" value="KAK0414915.1"/>
    <property type="molecule type" value="Genomic_DNA"/>
</dbReference>
<sequence length="75" mass="8784">MLYERAQVELYEHDLHSFETFTEERIQTSAAGSNLSEFTSRSIDVDSIPELRRFQNHVWAAAQQVLNLLMQRLSQ</sequence>
<reference evidence="1" key="1">
    <citation type="submission" date="2023-06" db="EMBL/GenBank/DDBJ databases">
        <title>Genomic analysis of the entomopathogenic nematode Steinernema hermaphroditum.</title>
        <authorList>
            <person name="Schwarz E.M."/>
            <person name="Heppert J.K."/>
            <person name="Baniya A."/>
            <person name="Schwartz H.T."/>
            <person name="Tan C.-H."/>
            <person name="Antoshechkin I."/>
            <person name="Sternberg P.W."/>
            <person name="Goodrich-Blair H."/>
            <person name="Dillman A.R."/>
        </authorList>
    </citation>
    <scope>NUCLEOTIDE SEQUENCE</scope>
    <source>
        <strain evidence="1">PS9179</strain>
        <tissue evidence="1">Whole animal</tissue>
    </source>
</reference>
<comment type="caution">
    <text evidence="1">The sequence shown here is derived from an EMBL/GenBank/DDBJ whole genome shotgun (WGS) entry which is preliminary data.</text>
</comment>
<gene>
    <name evidence="1" type="ORF">QR680_011675</name>
</gene>
<dbReference type="AlphaFoldDB" id="A0AA39I0K0"/>
<evidence type="ECO:0000313" key="1">
    <source>
        <dbReference type="EMBL" id="KAK0414915.1"/>
    </source>
</evidence>
<protein>
    <submittedName>
        <fullName evidence="1">Uncharacterized protein</fullName>
    </submittedName>
</protein>
<proteinExistence type="predicted"/>
<evidence type="ECO:0000313" key="2">
    <source>
        <dbReference type="Proteomes" id="UP001175271"/>
    </source>
</evidence>
<name>A0AA39I0K0_9BILA</name>
<keyword evidence="2" id="KW-1185">Reference proteome</keyword>